<proteinExistence type="predicted"/>
<organism evidence="1 2">
    <name type="scientific">Rhododendron molle</name>
    <name type="common">Chinese azalea</name>
    <name type="synonym">Azalea mollis</name>
    <dbReference type="NCBI Taxonomy" id="49168"/>
    <lineage>
        <taxon>Eukaryota</taxon>
        <taxon>Viridiplantae</taxon>
        <taxon>Streptophyta</taxon>
        <taxon>Embryophyta</taxon>
        <taxon>Tracheophyta</taxon>
        <taxon>Spermatophyta</taxon>
        <taxon>Magnoliopsida</taxon>
        <taxon>eudicotyledons</taxon>
        <taxon>Gunneridae</taxon>
        <taxon>Pentapetalae</taxon>
        <taxon>asterids</taxon>
        <taxon>Ericales</taxon>
        <taxon>Ericaceae</taxon>
        <taxon>Ericoideae</taxon>
        <taxon>Rhodoreae</taxon>
        <taxon>Rhododendron</taxon>
    </lineage>
</organism>
<keyword evidence="2" id="KW-1185">Reference proteome</keyword>
<name>A0ACC0MPL6_RHOML</name>
<protein>
    <submittedName>
        <fullName evidence="1">Uncharacterized protein</fullName>
    </submittedName>
</protein>
<evidence type="ECO:0000313" key="2">
    <source>
        <dbReference type="Proteomes" id="UP001062846"/>
    </source>
</evidence>
<accession>A0ACC0MPL6</accession>
<dbReference type="EMBL" id="CM046395">
    <property type="protein sequence ID" value="KAI8542835.1"/>
    <property type="molecule type" value="Genomic_DNA"/>
</dbReference>
<dbReference type="Proteomes" id="UP001062846">
    <property type="component" value="Chromosome 8"/>
</dbReference>
<reference evidence="1" key="1">
    <citation type="submission" date="2022-02" db="EMBL/GenBank/DDBJ databases">
        <title>Plant Genome Project.</title>
        <authorList>
            <person name="Zhang R.-G."/>
        </authorList>
    </citation>
    <scope>NUCLEOTIDE SEQUENCE</scope>
    <source>
        <strain evidence="1">AT1</strain>
    </source>
</reference>
<gene>
    <name evidence="1" type="ORF">RHMOL_Rhmol08G0170400</name>
</gene>
<evidence type="ECO:0000313" key="1">
    <source>
        <dbReference type="EMBL" id="KAI8542835.1"/>
    </source>
</evidence>
<sequence>MYFSRFREMDDSLKGKNVVIDISDGASDDDGHSDDDGYGDDDGYNDDYGYGVDDGLDDYRLDELTEEYVYEMIFDSDEDEERFYNAYANMGNINKNESDSSIVHPQSFTGRDSFTYYPQSFTGRDSSAYYPQSFTANGCESSVEPNLAAGWSTNPNSIQAQILGSNFGGWSTIPDNSFEG</sequence>
<comment type="caution">
    <text evidence="1">The sequence shown here is derived from an EMBL/GenBank/DDBJ whole genome shotgun (WGS) entry which is preliminary data.</text>
</comment>